<organism evidence="1">
    <name type="scientific">Arundo donax</name>
    <name type="common">Giant reed</name>
    <name type="synonym">Donax arundinaceus</name>
    <dbReference type="NCBI Taxonomy" id="35708"/>
    <lineage>
        <taxon>Eukaryota</taxon>
        <taxon>Viridiplantae</taxon>
        <taxon>Streptophyta</taxon>
        <taxon>Embryophyta</taxon>
        <taxon>Tracheophyta</taxon>
        <taxon>Spermatophyta</taxon>
        <taxon>Magnoliopsida</taxon>
        <taxon>Liliopsida</taxon>
        <taxon>Poales</taxon>
        <taxon>Poaceae</taxon>
        <taxon>PACMAD clade</taxon>
        <taxon>Arundinoideae</taxon>
        <taxon>Arundineae</taxon>
        <taxon>Arundo</taxon>
    </lineage>
</organism>
<reference evidence="1" key="1">
    <citation type="submission" date="2014-09" db="EMBL/GenBank/DDBJ databases">
        <authorList>
            <person name="Magalhaes I.L.F."/>
            <person name="Oliveira U."/>
            <person name="Santos F.R."/>
            <person name="Vidigal T.H.D.A."/>
            <person name="Brescovit A.D."/>
            <person name="Santos A.J."/>
        </authorList>
    </citation>
    <scope>NUCLEOTIDE SEQUENCE</scope>
    <source>
        <tissue evidence="1">Shoot tissue taken approximately 20 cm above the soil surface</tissue>
    </source>
</reference>
<reference evidence="1" key="2">
    <citation type="journal article" date="2015" name="Data Brief">
        <title>Shoot transcriptome of the giant reed, Arundo donax.</title>
        <authorList>
            <person name="Barrero R.A."/>
            <person name="Guerrero F.D."/>
            <person name="Moolhuijzen P."/>
            <person name="Goolsby J.A."/>
            <person name="Tidwell J."/>
            <person name="Bellgard S.E."/>
            <person name="Bellgard M.I."/>
        </authorList>
    </citation>
    <scope>NUCLEOTIDE SEQUENCE</scope>
    <source>
        <tissue evidence="1">Shoot tissue taken approximately 20 cm above the soil surface</tissue>
    </source>
</reference>
<dbReference type="EMBL" id="GBRH01167134">
    <property type="protein sequence ID" value="JAE30762.1"/>
    <property type="molecule type" value="Transcribed_RNA"/>
</dbReference>
<accession>A0A0A9H1X4</accession>
<evidence type="ECO:0000313" key="1">
    <source>
        <dbReference type="EMBL" id="JAE30762.1"/>
    </source>
</evidence>
<dbReference type="AlphaFoldDB" id="A0A0A9H1X4"/>
<sequence length="17" mass="1712">MVNSGQLGRCGEGHGIP</sequence>
<proteinExistence type="predicted"/>
<protein>
    <submittedName>
        <fullName evidence="1">Uncharacterized protein</fullName>
    </submittedName>
</protein>
<name>A0A0A9H1X4_ARUDO</name>